<evidence type="ECO:0008006" key="3">
    <source>
        <dbReference type="Google" id="ProtNLM"/>
    </source>
</evidence>
<protein>
    <recommendedName>
        <fullName evidence="3">DUF4145 domain-containing protein</fullName>
    </recommendedName>
</protein>
<evidence type="ECO:0000313" key="1">
    <source>
        <dbReference type="EMBL" id="ORA98156.1"/>
    </source>
</evidence>
<dbReference type="AlphaFoldDB" id="A0A1X0F8L1"/>
<comment type="caution">
    <text evidence="1">The sequence shown here is derived from an EMBL/GenBank/DDBJ whole genome shotgun (WGS) entry which is preliminary data.</text>
</comment>
<name>A0A1X0F8L1_MYCNT</name>
<organism evidence="1 2">
    <name type="scientific">Mycobacterium mantenii</name>
    <dbReference type="NCBI Taxonomy" id="560555"/>
    <lineage>
        <taxon>Bacteria</taxon>
        <taxon>Bacillati</taxon>
        <taxon>Actinomycetota</taxon>
        <taxon>Actinomycetes</taxon>
        <taxon>Mycobacteriales</taxon>
        <taxon>Mycobacteriaceae</taxon>
        <taxon>Mycobacterium</taxon>
        <taxon>Mycobacterium avium complex (MAC)</taxon>
    </lineage>
</organism>
<proteinExistence type="predicted"/>
<sequence length="186" mass="21097">MLLKSQLRKAAEAIVNLIDNLAELEFPGGKARFKKKVKELAKATDTLKDETSEATQPSRSQEITLPPETTSQRVTKYQQLAELDPRAAVLLPFGDLESLIRQKFKQMYPDKPSNFPFSRLVETLQEDGHLQDDTASMLRQMNTVRNEVAHKSQIEPELADLFIESVGNMIGYLLLTDFFKEARTVD</sequence>
<dbReference type="Proteomes" id="UP000192760">
    <property type="component" value="Unassembled WGS sequence"/>
</dbReference>
<accession>A0A1X0F8L1</accession>
<dbReference type="EMBL" id="MVHW01000048">
    <property type="protein sequence ID" value="ORA98156.1"/>
    <property type="molecule type" value="Genomic_DNA"/>
</dbReference>
<reference evidence="1 2" key="1">
    <citation type="submission" date="2017-02" db="EMBL/GenBank/DDBJ databases">
        <title>The new phylogeny of genus Mycobacterium.</title>
        <authorList>
            <person name="Tortoli E."/>
            <person name="Trovato A."/>
            <person name="Cirillo D.M."/>
        </authorList>
    </citation>
    <scope>NUCLEOTIDE SEQUENCE [LARGE SCALE GENOMIC DNA]</scope>
    <source>
        <strain evidence="1 2">DSM 45255</strain>
    </source>
</reference>
<gene>
    <name evidence="1" type="ORF">BST30_26125</name>
</gene>
<evidence type="ECO:0000313" key="2">
    <source>
        <dbReference type="Proteomes" id="UP000192760"/>
    </source>
</evidence>